<sequence length="160" mass="18155">MQTILIPTDFSTSSLDCMSQLCSQNHSEELTLVFVHMFKLSDSIGDLLMLSRRSREYEYVGESFYQQCDELRVQFPNIKAIKIEFFYGSTLVLFREFLDFHEVTGILHPSNCSWSSINGASINPNVLAHKLGLPEVTIRRRPAGIPVAEGLVVLREEVVV</sequence>
<protein>
    <recommendedName>
        <fullName evidence="3">Universal stress protein family protein</fullName>
    </recommendedName>
</protein>
<dbReference type="AlphaFoldDB" id="A0A1M4T0T8"/>
<reference evidence="2" key="1">
    <citation type="submission" date="2016-11" db="EMBL/GenBank/DDBJ databases">
        <authorList>
            <person name="Varghese N."/>
            <person name="Submissions S."/>
        </authorList>
    </citation>
    <scope>NUCLEOTIDE SEQUENCE [LARGE SCALE GENOMIC DNA]</scope>
    <source>
        <strain evidence="2">DSM 16990</strain>
    </source>
</reference>
<dbReference type="OrthoDB" id="893860at2"/>
<gene>
    <name evidence="1" type="ORF">SAMN04488522_10142</name>
</gene>
<dbReference type="EMBL" id="FQUQ01000001">
    <property type="protein sequence ID" value="SHE38111.1"/>
    <property type="molecule type" value="Genomic_DNA"/>
</dbReference>
<evidence type="ECO:0000313" key="1">
    <source>
        <dbReference type="EMBL" id="SHE38111.1"/>
    </source>
</evidence>
<name>A0A1M4T0T8_9SPHI</name>
<keyword evidence="2" id="KW-1185">Reference proteome</keyword>
<dbReference type="RefSeq" id="WP_073225914.1">
    <property type="nucleotide sequence ID" value="NZ_FQUQ01000001.1"/>
</dbReference>
<proteinExistence type="predicted"/>
<evidence type="ECO:0008006" key="3">
    <source>
        <dbReference type="Google" id="ProtNLM"/>
    </source>
</evidence>
<dbReference type="Proteomes" id="UP000184287">
    <property type="component" value="Unassembled WGS sequence"/>
</dbReference>
<organism evidence="1 2">
    <name type="scientific">Pedobacter caeni</name>
    <dbReference type="NCBI Taxonomy" id="288992"/>
    <lineage>
        <taxon>Bacteria</taxon>
        <taxon>Pseudomonadati</taxon>
        <taxon>Bacteroidota</taxon>
        <taxon>Sphingobacteriia</taxon>
        <taxon>Sphingobacteriales</taxon>
        <taxon>Sphingobacteriaceae</taxon>
        <taxon>Pedobacter</taxon>
    </lineage>
</organism>
<dbReference type="STRING" id="288992.SAMN04488522_10142"/>
<accession>A0A1M4T0T8</accession>
<evidence type="ECO:0000313" key="2">
    <source>
        <dbReference type="Proteomes" id="UP000184287"/>
    </source>
</evidence>